<proteinExistence type="predicted"/>
<accession>A0ACD5DDC5</accession>
<keyword evidence="2" id="KW-1185">Reference proteome</keyword>
<organism evidence="1 2">
    <name type="scientific">Lentilactobacillus terminaliae</name>
    <dbReference type="NCBI Taxonomy" id="3003483"/>
    <lineage>
        <taxon>Bacteria</taxon>
        <taxon>Bacillati</taxon>
        <taxon>Bacillota</taxon>
        <taxon>Bacilli</taxon>
        <taxon>Lactobacillales</taxon>
        <taxon>Lactobacillaceae</taxon>
        <taxon>Lentilactobacillus</taxon>
    </lineage>
</organism>
<gene>
    <name evidence="1" type="ORF">O0236_007250</name>
</gene>
<dbReference type="Proteomes" id="UP001149860">
    <property type="component" value="Chromosome"/>
</dbReference>
<sequence length="374" mass="40708">MADVEKIETLSPINIITTYDRPVKAAGLAGVAYLVKGTKIALQSYHFLAEVEKDYDLGTEIYNAADNYFANDESPLFQVITSGPETAVTQPASTGDGSGSSTPAVTPTDADNMIAALTKYYNAGAEYFVIKGSKDNIDVVKAVSNFVEAQDNKVLIVDVPTDNAEPDLSFLSVLKGNKATLVLSLPKYGATDADYQLASTFLASYANSSVGTDPEFINQLGGVTPQDQYDFTKQALDAFYTPYHALTYAYRNGIPMFTSNKSQSGDQFSVMLIRDAITNEIVANITNLFVQNDRIPYNQIGIDLFKGQIKLVLDKYKNLGLIEPGYDINTINSDDISDNKKASGKLTGMGWKYQPVFSIDDTKFAQSITLPQPV</sequence>
<name>A0ACD5DDC5_9LACO</name>
<reference evidence="1" key="1">
    <citation type="submission" date="2024-08" db="EMBL/GenBank/DDBJ databases">
        <title>Lentilactobacillus sp. nov., isolated from tree bark.</title>
        <authorList>
            <person name="Phuengjayaem S."/>
            <person name="Tanasupawat S."/>
        </authorList>
    </citation>
    <scope>NUCLEOTIDE SEQUENCE</scope>
    <source>
        <strain evidence="1">SPB1-3</strain>
    </source>
</reference>
<evidence type="ECO:0000313" key="2">
    <source>
        <dbReference type="Proteomes" id="UP001149860"/>
    </source>
</evidence>
<protein>
    <submittedName>
        <fullName evidence="1">DUF3383 family protein</fullName>
    </submittedName>
</protein>
<evidence type="ECO:0000313" key="1">
    <source>
        <dbReference type="EMBL" id="XFD39226.1"/>
    </source>
</evidence>
<dbReference type="EMBL" id="CP168151">
    <property type="protein sequence ID" value="XFD39226.1"/>
    <property type="molecule type" value="Genomic_DNA"/>
</dbReference>